<keyword evidence="2" id="KW-0472">Membrane</keyword>
<dbReference type="InterPro" id="IPR018702">
    <property type="entry name" value="DUF2207"/>
</dbReference>
<reference evidence="5 7" key="1">
    <citation type="journal article" date="2015" name="Int. J. Syst. Evol. Microbiol.">
        <title>Complete genome sequence of Salinicoccus halodurans H3B36, isolated from the Qaidam Basin in China.</title>
        <authorList>
            <person name="Jiang K."/>
            <person name="Xue Y."/>
            <person name="Ma Y."/>
        </authorList>
    </citation>
    <scope>NUCLEOTIDE SEQUENCE [LARGE SCALE GENOMIC DNA]</scope>
    <source>
        <strain evidence="5 7">H3B36</strain>
    </source>
</reference>
<evidence type="ECO:0000256" key="1">
    <source>
        <dbReference type="SAM" id="MobiDB-lite"/>
    </source>
</evidence>
<feature type="signal peptide" evidence="3">
    <location>
        <begin position="1"/>
        <end position="23"/>
    </location>
</feature>
<dbReference type="Proteomes" id="UP000183090">
    <property type="component" value="Unassembled WGS sequence"/>
</dbReference>
<dbReference type="Proteomes" id="UP000034029">
    <property type="component" value="Chromosome"/>
</dbReference>
<keyword evidence="2" id="KW-0812">Transmembrane</keyword>
<feature type="domain" description="DUF2207" evidence="4">
    <location>
        <begin position="25"/>
        <end position="175"/>
    </location>
</feature>
<feature type="compositionally biased region" description="Gly residues" evidence="1">
    <location>
        <begin position="549"/>
        <end position="571"/>
    </location>
</feature>
<dbReference type="KEGG" id="shv:AAT16_06270"/>
<keyword evidence="7" id="KW-1185">Reference proteome</keyword>
<reference evidence="6 8" key="3">
    <citation type="submission" date="2016-10" db="EMBL/GenBank/DDBJ databases">
        <authorList>
            <person name="Varghese N."/>
            <person name="Submissions S."/>
        </authorList>
    </citation>
    <scope>NUCLEOTIDE SEQUENCE [LARGE SCALE GENOMIC DNA]</scope>
    <source>
        <strain evidence="6 8">CGMCC 1.6501</strain>
    </source>
</reference>
<feature type="transmembrane region" description="Helical" evidence="2">
    <location>
        <begin position="240"/>
        <end position="263"/>
    </location>
</feature>
<dbReference type="AlphaFoldDB" id="A0A0F7HLA1"/>
<evidence type="ECO:0000313" key="7">
    <source>
        <dbReference type="Proteomes" id="UP000034029"/>
    </source>
</evidence>
<organism evidence="6 8">
    <name type="scientific">Salinicoccus halodurans</name>
    <dbReference type="NCBI Taxonomy" id="407035"/>
    <lineage>
        <taxon>Bacteria</taxon>
        <taxon>Bacillati</taxon>
        <taxon>Bacillota</taxon>
        <taxon>Bacilli</taxon>
        <taxon>Bacillales</taxon>
        <taxon>Staphylococcaceae</taxon>
        <taxon>Salinicoccus</taxon>
    </lineage>
</organism>
<dbReference type="Pfam" id="PF09972">
    <property type="entry name" value="DUF2207"/>
    <property type="match status" value="1"/>
</dbReference>
<evidence type="ECO:0000313" key="5">
    <source>
        <dbReference type="EMBL" id="AKG73867.1"/>
    </source>
</evidence>
<evidence type="ECO:0000259" key="4">
    <source>
        <dbReference type="Pfam" id="PF09972"/>
    </source>
</evidence>
<feature type="region of interest" description="Disordered" evidence="1">
    <location>
        <begin position="548"/>
        <end position="571"/>
    </location>
</feature>
<dbReference type="OrthoDB" id="46834at2"/>
<feature type="chain" id="PRO_5044198093" evidence="3">
    <location>
        <begin position="24"/>
        <end position="571"/>
    </location>
</feature>
<dbReference type="RefSeq" id="WP_046790055.1">
    <property type="nucleotide sequence ID" value="NZ_CP011366.1"/>
</dbReference>
<sequence length="571" mass="63316">MKHLFTILMALTAVLAFGQSAEANEINNLELDIHINEDGSVSVTETRKAEMTEGTENYMTFNEEDMGEVEVTDFSVEGYTEETDWDQDAELEEKAGKYGVIETDDGIELVWGIGEYGEQTYVVNYTLENVVRNLEDGQSLYWNFDTFSDLPTEDFTMNVTSEVPLGEDMRFWGFGFEGDINRSGDGITWNAEETLTDANDAVLLMHFAEGTYNTSVTDDGTLASEAEAAKDGSIYDDGSLSGWAIGSIVGGIFAVGLALILIVKRFTSRMSKAGHIDSAAAINRRNKDHEAAMPPEIDDYAAIAMILKHLHMGGFEEIFQAYLMKWTNEGNITIEIDSDPDKKLDKGTTEIFIRDYHTMDEPDSYTFKEFSDQLKDMELGEDGYEPLLWRMLIEAADDGGRINEERLTKWSKKNAKAVSKVADKIEKYSAYRLQENGCLKYDTEKIFGITVPLMIPTEKLLDHLTQYKNYLKEDYGRIHKNADYRQHMIWSVLVGEDHAVKKYLSKLTPEDRSDAYPAYMHYYYGPHMVSQSWSKGLGQGGFSSSAASGSGGATGAGGGAGAGGGGGGGAR</sequence>
<evidence type="ECO:0000256" key="2">
    <source>
        <dbReference type="SAM" id="Phobius"/>
    </source>
</evidence>
<evidence type="ECO:0000256" key="3">
    <source>
        <dbReference type="SAM" id="SignalP"/>
    </source>
</evidence>
<reference evidence="7" key="2">
    <citation type="submission" date="2015-04" db="EMBL/GenBank/DDBJ databases">
        <title>Complete genome sequence of Salinicoccus halodurans strain H3B36, isolated from the Qaidam basin of China.</title>
        <authorList>
            <person name="Ma Y."/>
            <person name="Jiang K."/>
            <person name="Xue Y."/>
        </authorList>
    </citation>
    <scope>NUCLEOTIDE SEQUENCE [LARGE SCALE GENOMIC DNA]</scope>
    <source>
        <strain evidence="7">H3B36</strain>
    </source>
</reference>
<name>A0A0F7HLA1_9STAP</name>
<protein>
    <submittedName>
        <fullName evidence="6">Predicted membrane protein</fullName>
    </submittedName>
</protein>
<gene>
    <name evidence="5" type="ORF">AAT16_06270</name>
    <name evidence="6" type="ORF">SAMN05216235_0495</name>
</gene>
<evidence type="ECO:0000313" key="8">
    <source>
        <dbReference type="Proteomes" id="UP000183090"/>
    </source>
</evidence>
<dbReference type="EMBL" id="FOTB01000001">
    <property type="protein sequence ID" value="SFK57026.1"/>
    <property type="molecule type" value="Genomic_DNA"/>
</dbReference>
<dbReference type="EMBL" id="CP011366">
    <property type="protein sequence ID" value="AKG73867.1"/>
    <property type="molecule type" value="Genomic_DNA"/>
</dbReference>
<accession>A0A0F7HLA1</accession>
<keyword evidence="3" id="KW-0732">Signal</keyword>
<keyword evidence="2" id="KW-1133">Transmembrane helix</keyword>
<evidence type="ECO:0000313" key="6">
    <source>
        <dbReference type="EMBL" id="SFK57026.1"/>
    </source>
</evidence>
<proteinExistence type="predicted"/>